<keyword evidence="8 10" id="KW-1133">Transmembrane helix</keyword>
<comment type="subunit">
    <text evidence="10">Probably a homodimer.</text>
</comment>
<dbReference type="PANTHER" id="PTHR34185:SF1">
    <property type="entry name" value="DIADENYLATE CYCLASE"/>
    <property type="match status" value="1"/>
</dbReference>
<comment type="function">
    <text evidence="10">Catalyzes the condensation of 2 ATP molecules into cyclic di-AMP (c-di-AMP), a second messenger used to regulate differing processes in different bacteria.</text>
</comment>
<keyword evidence="5 10" id="KW-0548">Nucleotidyltransferase</keyword>
<name>A0ABV3X4B5_9FIRM</name>
<evidence type="ECO:0000256" key="7">
    <source>
        <dbReference type="ARBA" id="ARBA00022840"/>
    </source>
</evidence>
<comment type="caution">
    <text evidence="10">Lacks conserved residue(s) required for the propagation of feature annotation.</text>
</comment>
<gene>
    <name evidence="12" type="primary">cdaA</name>
    <name evidence="10" type="synonym">dacA</name>
    <name evidence="12" type="ORF">QCO44_01670</name>
</gene>
<evidence type="ECO:0000256" key="2">
    <source>
        <dbReference type="ARBA" id="ARBA00022475"/>
    </source>
</evidence>
<keyword evidence="3 10" id="KW-0808">Transferase</keyword>
<dbReference type="InterPro" id="IPR050338">
    <property type="entry name" value="DisA"/>
</dbReference>
<dbReference type="PROSITE" id="PS51794">
    <property type="entry name" value="DAC"/>
    <property type="match status" value="1"/>
</dbReference>
<protein>
    <recommendedName>
        <fullName evidence="10">Diadenylate cyclase</fullName>
        <shortName evidence="10">DAC</shortName>
        <ecNumber evidence="10">2.7.7.85</ecNumber>
    </recommendedName>
    <alternativeName>
        <fullName evidence="10">Cyclic-di-AMP synthase</fullName>
        <shortName evidence="10">c-di-AMP synthase</shortName>
    </alternativeName>
</protein>
<evidence type="ECO:0000256" key="4">
    <source>
        <dbReference type="ARBA" id="ARBA00022692"/>
    </source>
</evidence>
<accession>A0ABV3X4B5</accession>
<comment type="catalytic activity">
    <reaction evidence="1 10">
        <text>2 ATP = 3',3'-c-di-AMP + 2 diphosphate</text>
        <dbReference type="Rhea" id="RHEA:35655"/>
        <dbReference type="ChEBI" id="CHEBI:30616"/>
        <dbReference type="ChEBI" id="CHEBI:33019"/>
        <dbReference type="ChEBI" id="CHEBI:71500"/>
        <dbReference type="EC" id="2.7.7.85"/>
    </reaction>
</comment>
<comment type="caution">
    <text evidence="12">The sequence shown here is derived from an EMBL/GenBank/DDBJ whole genome shotgun (WGS) entry which is preliminary data.</text>
</comment>
<dbReference type="Gene3D" id="3.40.1700.10">
    <property type="entry name" value="DNA integrity scanning protein, DisA, N-terminal domain"/>
    <property type="match status" value="1"/>
</dbReference>
<dbReference type="SUPFAM" id="SSF143597">
    <property type="entry name" value="YojJ-like"/>
    <property type="match status" value="1"/>
</dbReference>
<dbReference type="GO" id="GO:0106408">
    <property type="term" value="F:diadenylate cyclase activity"/>
    <property type="evidence" value="ECO:0007669"/>
    <property type="project" value="UniProtKB-EC"/>
</dbReference>
<keyword evidence="6 10" id="KW-0547">Nucleotide-binding</keyword>
<dbReference type="InterPro" id="IPR003390">
    <property type="entry name" value="DNA_integrity_scan_DisA_N"/>
</dbReference>
<dbReference type="Pfam" id="PF02457">
    <property type="entry name" value="DAC"/>
    <property type="match status" value="1"/>
</dbReference>
<dbReference type="InterPro" id="IPR036888">
    <property type="entry name" value="DNA_integrity_DisA_N_sf"/>
</dbReference>
<dbReference type="RefSeq" id="WP_368846069.1">
    <property type="nucleotide sequence ID" value="NZ_CP194411.1"/>
</dbReference>
<keyword evidence="4 10" id="KW-0812">Transmembrane</keyword>
<dbReference type="Proteomes" id="UP001559623">
    <property type="component" value="Unassembled WGS sequence"/>
</dbReference>
<evidence type="ECO:0000256" key="3">
    <source>
        <dbReference type="ARBA" id="ARBA00022679"/>
    </source>
</evidence>
<comment type="similarity">
    <text evidence="10">Belongs to the adenylate cyclase family. DacA/CdaA subfamily.</text>
</comment>
<evidence type="ECO:0000256" key="6">
    <source>
        <dbReference type="ARBA" id="ARBA00022741"/>
    </source>
</evidence>
<keyword evidence="13" id="KW-1185">Reference proteome</keyword>
<evidence type="ECO:0000256" key="9">
    <source>
        <dbReference type="ARBA" id="ARBA00023136"/>
    </source>
</evidence>
<evidence type="ECO:0000256" key="1">
    <source>
        <dbReference type="ARBA" id="ARBA00000877"/>
    </source>
</evidence>
<reference evidence="12 13" key="1">
    <citation type="submission" date="2023-04" db="EMBL/GenBank/DDBJ databases">
        <title>Genome Sequence of Selenomonas sputigena ATCC 33150.</title>
        <authorList>
            <person name="Miller D.P."/>
            <person name="Anvari S."/>
            <person name="Polson S.W."/>
            <person name="Macdonald M."/>
            <person name="Mcdowell J.V."/>
        </authorList>
    </citation>
    <scope>NUCLEOTIDE SEQUENCE [LARGE SCALE GENOMIC DNA]</scope>
    <source>
        <strain evidence="12 13">ATCC 33150</strain>
    </source>
</reference>
<dbReference type="InterPro" id="IPR014046">
    <property type="entry name" value="C-di-AMP_synthase"/>
</dbReference>
<keyword evidence="2 10" id="KW-1003">Cell membrane</keyword>
<dbReference type="InterPro" id="IPR045585">
    <property type="entry name" value="CdaA_N"/>
</dbReference>
<dbReference type="PANTHER" id="PTHR34185">
    <property type="entry name" value="DIADENYLATE CYCLASE"/>
    <property type="match status" value="1"/>
</dbReference>
<evidence type="ECO:0000256" key="10">
    <source>
        <dbReference type="HAMAP-Rule" id="MF_01499"/>
    </source>
</evidence>
<proteinExistence type="inferred from homology"/>
<evidence type="ECO:0000313" key="12">
    <source>
        <dbReference type="EMBL" id="MEX5284353.1"/>
    </source>
</evidence>
<evidence type="ECO:0000256" key="5">
    <source>
        <dbReference type="ARBA" id="ARBA00022695"/>
    </source>
</evidence>
<evidence type="ECO:0000259" key="11">
    <source>
        <dbReference type="PROSITE" id="PS51794"/>
    </source>
</evidence>
<feature type="domain" description="DAC" evidence="11">
    <location>
        <begin position="88"/>
        <end position="248"/>
    </location>
</feature>
<dbReference type="Pfam" id="PF19293">
    <property type="entry name" value="CdaA_N"/>
    <property type="match status" value="1"/>
</dbReference>
<evidence type="ECO:0000256" key="8">
    <source>
        <dbReference type="ARBA" id="ARBA00022989"/>
    </source>
</evidence>
<dbReference type="EC" id="2.7.7.85" evidence="10"/>
<dbReference type="InterPro" id="IPR034701">
    <property type="entry name" value="CdaA"/>
</dbReference>
<keyword evidence="7 10" id="KW-0067">ATP-binding</keyword>
<keyword evidence="9 10" id="KW-0472">Membrane</keyword>
<evidence type="ECO:0000313" key="13">
    <source>
        <dbReference type="Proteomes" id="UP001559623"/>
    </source>
</evidence>
<dbReference type="EMBL" id="JARVLH010000001">
    <property type="protein sequence ID" value="MEX5284353.1"/>
    <property type="molecule type" value="Genomic_DNA"/>
</dbReference>
<feature type="transmembrane region" description="Helical" evidence="10">
    <location>
        <begin position="12"/>
        <end position="32"/>
    </location>
</feature>
<dbReference type="PIRSF" id="PIRSF004793">
    <property type="entry name" value="UCP004793"/>
    <property type="match status" value="1"/>
</dbReference>
<feature type="transmembrane region" description="Helical" evidence="10">
    <location>
        <begin position="44"/>
        <end position="64"/>
    </location>
</feature>
<organism evidence="12 13">
    <name type="scientific">Selenomonas sputigena</name>
    <dbReference type="NCBI Taxonomy" id="69823"/>
    <lineage>
        <taxon>Bacteria</taxon>
        <taxon>Bacillati</taxon>
        <taxon>Bacillota</taxon>
        <taxon>Negativicutes</taxon>
        <taxon>Selenomonadales</taxon>
        <taxon>Selenomonadaceae</taxon>
        <taxon>Selenomonas</taxon>
    </lineage>
</organism>
<sequence>MLFHIPIQIQGILSTISFLDVVDILIVALILYKLYAMLQGTRAITLVKGLLVILALTLVCNWLSLHVIYWLLQQTLTLLFVALPIVFQPELRRTLEHLGQGRFLGKSLFLDDDDARNLVNAIDRAVMKLSSEKTGALLVFERDMGLKEFTMKGIQMDALISAELLGNVFVPNTPLHDGAAIFRGSRLVAAGCMLPLTDNSSLSMELGSRHRAALGLSEQTDALIVVVSEETGTVSIAENGRLARRLSSEHLKTYLRPLFIPKTTGLKDMFSNWRKGK</sequence>
<dbReference type="NCBIfam" id="TIGR00159">
    <property type="entry name" value="diadenylate cyclase CdaA"/>
    <property type="match status" value="1"/>
</dbReference>
<dbReference type="HAMAP" id="MF_01499">
    <property type="entry name" value="DacA"/>
    <property type="match status" value="1"/>
</dbReference>